<dbReference type="SUPFAM" id="SSF49303">
    <property type="entry name" value="beta-Galactosidase/glucuronidase domain"/>
    <property type="match status" value="2"/>
</dbReference>
<dbReference type="InterPro" id="IPR014718">
    <property type="entry name" value="GH-type_carb-bd"/>
</dbReference>
<comment type="similarity">
    <text evidence="3 9">Belongs to the glycosyl hydrolase 2 family.</text>
</comment>
<dbReference type="AlphaFoldDB" id="A0A139SNB7"/>
<evidence type="ECO:0000256" key="6">
    <source>
        <dbReference type="ARBA" id="ARBA00022801"/>
    </source>
</evidence>
<evidence type="ECO:0000313" key="11">
    <source>
        <dbReference type="EMBL" id="KXU35990.1"/>
    </source>
</evidence>
<dbReference type="InterPro" id="IPR006102">
    <property type="entry name" value="Ig-like_GH2"/>
</dbReference>
<dbReference type="InterPro" id="IPR013783">
    <property type="entry name" value="Ig-like_fold"/>
</dbReference>
<evidence type="ECO:0000256" key="5">
    <source>
        <dbReference type="ARBA" id="ARBA00013303"/>
    </source>
</evidence>
<evidence type="ECO:0000256" key="8">
    <source>
        <dbReference type="ARBA" id="ARBA00032230"/>
    </source>
</evidence>
<gene>
    <name evidence="11" type="ORF">AXK11_04735</name>
</gene>
<evidence type="ECO:0000256" key="3">
    <source>
        <dbReference type="ARBA" id="ARBA00007401"/>
    </source>
</evidence>
<feature type="domain" description="Beta galactosidase small chain/" evidence="10">
    <location>
        <begin position="769"/>
        <end position="1061"/>
    </location>
</feature>
<dbReference type="Gene3D" id="2.70.98.10">
    <property type="match status" value="1"/>
</dbReference>
<dbReference type="InterPro" id="IPR036156">
    <property type="entry name" value="Beta-gal/glucu_dom_sf"/>
</dbReference>
<dbReference type="EMBL" id="LSZQ01000040">
    <property type="protein sequence ID" value="KXU35990.1"/>
    <property type="molecule type" value="Genomic_DNA"/>
</dbReference>
<dbReference type="InterPro" id="IPR006103">
    <property type="entry name" value="Glyco_hydro_2_cat"/>
</dbReference>
<evidence type="ECO:0000256" key="2">
    <source>
        <dbReference type="ARBA" id="ARBA00001959"/>
    </source>
</evidence>
<evidence type="ECO:0000256" key="1">
    <source>
        <dbReference type="ARBA" id="ARBA00001412"/>
    </source>
</evidence>
<dbReference type="PROSITE" id="PS00719">
    <property type="entry name" value="GLYCOSYL_HYDROL_F2_1"/>
    <property type="match status" value="1"/>
</dbReference>
<dbReference type="InterPro" id="IPR006101">
    <property type="entry name" value="Glyco_hydro_2"/>
</dbReference>
<dbReference type="GO" id="GO:0005990">
    <property type="term" value="P:lactose catabolic process"/>
    <property type="evidence" value="ECO:0007669"/>
    <property type="project" value="TreeGrafter"/>
</dbReference>
<dbReference type="GO" id="GO:0004565">
    <property type="term" value="F:beta-galactosidase activity"/>
    <property type="evidence" value="ECO:0007669"/>
    <property type="project" value="UniProtKB-EC"/>
</dbReference>
<name>A0A139SNB7_9BACT</name>
<dbReference type="InterPro" id="IPR008979">
    <property type="entry name" value="Galactose-bd-like_sf"/>
</dbReference>
<dbReference type="SUPFAM" id="SSF49785">
    <property type="entry name" value="Galactose-binding domain-like"/>
    <property type="match status" value="1"/>
</dbReference>
<dbReference type="Gene3D" id="2.60.40.10">
    <property type="entry name" value="Immunoglobulins"/>
    <property type="match status" value="2"/>
</dbReference>
<protein>
    <recommendedName>
        <fullName evidence="5 9">Beta-galactosidase</fullName>
        <ecNumber evidence="4 9">3.2.1.23</ecNumber>
    </recommendedName>
    <alternativeName>
        <fullName evidence="8 9">Lactase</fullName>
    </alternativeName>
</protein>
<dbReference type="Pfam" id="PF02836">
    <property type="entry name" value="Glyco_hydro_2_C"/>
    <property type="match status" value="1"/>
</dbReference>
<evidence type="ECO:0000256" key="7">
    <source>
        <dbReference type="ARBA" id="ARBA00023295"/>
    </source>
</evidence>
<dbReference type="InterPro" id="IPR006104">
    <property type="entry name" value="Glyco_hydro_2_N"/>
</dbReference>
<dbReference type="SUPFAM" id="SSF74650">
    <property type="entry name" value="Galactose mutarotase-like"/>
    <property type="match status" value="1"/>
</dbReference>
<dbReference type="InterPro" id="IPR011013">
    <property type="entry name" value="Gal_mutarotase_sf_dom"/>
</dbReference>
<dbReference type="Proteomes" id="UP000070058">
    <property type="component" value="Unassembled WGS sequence"/>
</dbReference>
<reference evidence="12" key="1">
    <citation type="submission" date="2016-02" db="EMBL/GenBank/DDBJ databases">
        <authorList>
            <person name="Sanders J.G."/>
            <person name="Lin J.Y."/>
            <person name="Wertz J.T."/>
            <person name="Russell J.A."/>
            <person name="Moreau C.S."/>
            <person name="Powell S."/>
        </authorList>
    </citation>
    <scope>NUCLEOTIDE SEQUENCE [LARGE SCALE GENOMIC DNA]</scope>
    <source>
        <strain evidence="12">CAG34</strain>
    </source>
</reference>
<dbReference type="Pfam" id="PF02837">
    <property type="entry name" value="Glyco_hydro_2_N"/>
    <property type="match status" value="1"/>
</dbReference>
<dbReference type="SUPFAM" id="SSF51445">
    <property type="entry name" value="(Trans)glycosidases"/>
    <property type="match status" value="1"/>
</dbReference>
<dbReference type="FunFam" id="3.20.20.80:FF:000018">
    <property type="entry name" value="Beta-galactosidase"/>
    <property type="match status" value="1"/>
</dbReference>
<evidence type="ECO:0000313" key="12">
    <source>
        <dbReference type="Proteomes" id="UP000070058"/>
    </source>
</evidence>
<dbReference type="SMART" id="SM01038">
    <property type="entry name" value="Bgal_small_N"/>
    <property type="match status" value="1"/>
</dbReference>
<dbReference type="Gene3D" id="2.60.120.260">
    <property type="entry name" value="Galactose-binding domain-like"/>
    <property type="match status" value="1"/>
</dbReference>
<evidence type="ECO:0000256" key="4">
    <source>
        <dbReference type="ARBA" id="ARBA00012756"/>
    </source>
</evidence>
<dbReference type="GO" id="GO:0030246">
    <property type="term" value="F:carbohydrate binding"/>
    <property type="evidence" value="ECO:0007669"/>
    <property type="project" value="InterPro"/>
</dbReference>
<organism evidence="11 12">
    <name type="scientific">Cephaloticoccus primus</name>
    <dbReference type="NCBI Taxonomy" id="1548207"/>
    <lineage>
        <taxon>Bacteria</taxon>
        <taxon>Pseudomonadati</taxon>
        <taxon>Verrucomicrobiota</taxon>
        <taxon>Opitutia</taxon>
        <taxon>Opitutales</taxon>
        <taxon>Opitutaceae</taxon>
        <taxon>Cephaloticoccus</taxon>
    </lineage>
</organism>
<dbReference type="Gene3D" id="3.20.20.80">
    <property type="entry name" value="Glycosidases"/>
    <property type="match status" value="1"/>
</dbReference>
<dbReference type="Pfam" id="PF02929">
    <property type="entry name" value="Bgal_small_N"/>
    <property type="match status" value="1"/>
</dbReference>
<dbReference type="PRINTS" id="PR00132">
    <property type="entry name" value="GLHYDRLASE2"/>
</dbReference>
<proteinExistence type="inferred from homology"/>
<accession>A0A139SNB7</accession>
<dbReference type="STRING" id="1548207.AXK11_04735"/>
<dbReference type="PANTHER" id="PTHR46323">
    <property type="entry name" value="BETA-GALACTOSIDASE"/>
    <property type="match status" value="1"/>
</dbReference>
<evidence type="ECO:0000259" key="10">
    <source>
        <dbReference type="SMART" id="SM01038"/>
    </source>
</evidence>
<evidence type="ECO:0000256" key="9">
    <source>
        <dbReference type="RuleBase" id="RU361154"/>
    </source>
</evidence>
<dbReference type="InterPro" id="IPR032312">
    <property type="entry name" value="LacZ_4"/>
</dbReference>
<dbReference type="InterPro" id="IPR004199">
    <property type="entry name" value="B-gal_small/dom_5"/>
</dbReference>
<dbReference type="InterPro" id="IPR023230">
    <property type="entry name" value="Glyco_hydro_2_CS"/>
</dbReference>
<dbReference type="PANTHER" id="PTHR46323:SF2">
    <property type="entry name" value="BETA-GALACTOSIDASE"/>
    <property type="match status" value="1"/>
</dbReference>
<comment type="caution">
    <text evidence="11">The sequence shown here is derived from an EMBL/GenBank/DDBJ whole genome shotgun (WGS) entry which is preliminary data.</text>
</comment>
<keyword evidence="7 9" id="KW-0326">Glycosidase</keyword>
<keyword evidence="6 9" id="KW-0378">Hydrolase</keyword>
<comment type="cofactor">
    <cofactor evidence="2">
        <name>Na(+)</name>
        <dbReference type="ChEBI" id="CHEBI:29101"/>
    </cofactor>
</comment>
<dbReference type="InterPro" id="IPR017853">
    <property type="entry name" value="GH"/>
</dbReference>
<comment type="catalytic activity">
    <reaction evidence="1 9">
        <text>Hydrolysis of terminal non-reducing beta-D-galactose residues in beta-D-galactosides.</text>
        <dbReference type="EC" id="3.2.1.23"/>
    </reaction>
</comment>
<keyword evidence="12" id="KW-1185">Reference proteome</keyword>
<dbReference type="InterPro" id="IPR050347">
    <property type="entry name" value="Bact_Beta-galactosidase"/>
</dbReference>
<dbReference type="GO" id="GO:0009341">
    <property type="term" value="C:beta-galactosidase complex"/>
    <property type="evidence" value="ECO:0007669"/>
    <property type="project" value="InterPro"/>
</dbReference>
<dbReference type="EC" id="3.2.1.23" evidence="4 9"/>
<dbReference type="Pfam" id="PF00703">
    <property type="entry name" value="Glyco_hydro_2"/>
    <property type="match status" value="1"/>
</dbReference>
<dbReference type="Pfam" id="PF16353">
    <property type="entry name" value="LacZ_4"/>
    <property type="match status" value="1"/>
</dbReference>
<sequence length="1065" mass="118882">MSPETLSFNRLPARATLYPYADAASAQRGDRTKSPWWQSLDGEWDFRYFEKPELVPEELLKPANAIAAPAPAADTGWAKLPVPSNWTMHGYDRPQYTNVQMPFATQPPEVPEANPTGLYRRTFGVPRSWAGRRTILHVGAAESVLAVWVDGQPVGLAKDSRLPSEFDLTPYVRAGETHTLTAVVIKWSDASFIEDQDHWWMAGIHREVYLYSQAASYIEDLFVRADLDESLRKGTLKIEGRLGSAGEWGEPGHRLRVRLYDPAGKPLLREPHEAAFPTGDSWNNPRKRLAIEIPVKAPRLWSAESPARYTVVVSLVAPDGSEIEHTSVRTGFRRVEIKSRELLINGQPVLIVGVNRHEHDDRRGKAITREGMLRDVLAMKQHNINAVRTSHYPNDVYWYELCDEYGLYVWDEANVEAHGFYHELSVDSRYAPAFLDRAVRMIERDKNHPSIIAWSMGNESGYGPHHDAMAAWARRRDPGRPVNNEGAINRDWSGGQVGTDIVSPMYASIEKITAWARAPKSTDPRPLILCEYSHAMGNSNGSLADYFDAFDAHHGLQGGFIWEWVDHALVKRAPDGREYWAYGGDFGDVPNDKNFVCDGLVWPDRVPHPGLLEYKHLAQPVRVALKASVRGKSRFVIENRRWFTRLADLRGEWTLLVDGEAMLAGSLPLFKTAPQAKEEFSIDTSALALPPGAEAHITFRFFTRKATPWCAAGHELAWEQHALPATSFAIARRAEPRRASAKPAAVRAVLPSRLDVAQTRTGWTISTTGGDAAGEVAFEVNRDCGHLENLRRGKALLALRGPQLNLWRAATDNDGLKLFEDAMWGAASDKALARWLAAGYDRLELTDTQTRVSTARGGAAATITIRQRWLAPGARRSLTHTHRYRVAPSGELSVENEFAIDKALPELPRVGVSLVLPAALEQLQWFGRGPWESYSDRKRSALLGVWETSVTADYVPYILPQEYGNKTDLRWLRLHDGKRSRGGGGAQLRVIGAPTFEASASHFTAADLFAARHTIDLVPRPEVYLNIDYAQRGLGTASCGPDTLPQYLLPAGRYALRFSLSDRTD</sequence>